<comment type="caution">
    <text evidence="7">The sequence shown here is derived from an EMBL/GenBank/DDBJ whole genome shotgun (WGS) entry which is preliminary data.</text>
</comment>
<evidence type="ECO:0000259" key="6">
    <source>
        <dbReference type="Pfam" id="PF12295"/>
    </source>
</evidence>
<evidence type="ECO:0000313" key="7">
    <source>
        <dbReference type="EMBL" id="NWX48461.1"/>
    </source>
</evidence>
<evidence type="ECO:0000313" key="8">
    <source>
        <dbReference type="Proteomes" id="UP000516988"/>
    </source>
</evidence>
<dbReference type="GO" id="GO:0006397">
    <property type="term" value="P:mRNA processing"/>
    <property type="evidence" value="ECO:0007669"/>
    <property type="project" value="UniProtKB-KW"/>
</dbReference>
<keyword evidence="3" id="KW-0539">Nucleus</keyword>
<dbReference type="Proteomes" id="UP000516988">
    <property type="component" value="Unassembled WGS sequence"/>
</dbReference>
<dbReference type="Pfam" id="PF12295">
    <property type="entry name" value="Symplekin_C"/>
    <property type="match status" value="1"/>
</dbReference>
<reference evidence="7 8" key="1">
    <citation type="submission" date="2019-09" db="EMBL/GenBank/DDBJ databases">
        <title>Bird 10,000 Genomes (B10K) Project - Family phase.</title>
        <authorList>
            <person name="Zhang G."/>
        </authorList>
    </citation>
    <scope>NUCLEOTIDE SEQUENCE [LARGE SCALE GENOMIC DNA]</scope>
    <source>
        <strain evidence="7">OUT-0004</strain>
    </source>
</reference>
<evidence type="ECO:0000256" key="3">
    <source>
        <dbReference type="ARBA" id="ARBA00023242"/>
    </source>
</evidence>
<keyword evidence="2" id="KW-0507">mRNA processing</keyword>
<evidence type="ECO:0000256" key="4">
    <source>
        <dbReference type="SAM" id="MobiDB-lite"/>
    </source>
</evidence>
<dbReference type="AlphaFoldDB" id="A0A7K6WM37"/>
<dbReference type="GO" id="GO:0005847">
    <property type="term" value="C:mRNA cleavage and polyadenylation specificity factor complex"/>
    <property type="evidence" value="ECO:0007669"/>
    <property type="project" value="TreeGrafter"/>
</dbReference>
<feature type="region of interest" description="Disordered" evidence="4">
    <location>
        <begin position="468"/>
        <end position="493"/>
    </location>
</feature>
<feature type="non-terminal residue" evidence="7">
    <location>
        <position position="825"/>
    </location>
</feature>
<accession>A0A7K6WM37</accession>
<keyword evidence="8" id="KW-1185">Reference proteome</keyword>
<feature type="domain" description="Symplekin C-terminal" evidence="6">
    <location>
        <begin position="657"/>
        <end position="825"/>
    </location>
</feature>
<dbReference type="EMBL" id="VZSC01013557">
    <property type="protein sequence ID" value="NWX48461.1"/>
    <property type="molecule type" value="Genomic_DNA"/>
</dbReference>
<feature type="compositionally biased region" description="Basic and acidic residues" evidence="4">
    <location>
        <begin position="118"/>
        <end position="131"/>
    </location>
</feature>
<organism evidence="7 8">
    <name type="scientific">Steatornis caripensis</name>
    <name type="common">Oilbird</name>
    <dbReference type="NCBI Taxonomy" id="48435"/>
    <lineage>
        <taxon>Eukaryota</taxon>
        <taxon>Metazoa</taxon>
        <taxon>Chordata</taxon>
        <taxon>Craniata</taxon>
        <taxon>Vertebrata</taxon>
        <taxon>Euteleostomi</taxon>
        <taxon>Archelosauria</taxon>
        <taxon>Archosauria</taxon>
        <taxon>Dinosauria</taxon>
        <taxon>Saurischia</taxon>
        <taxon>Theropoda</taxon>
        <taxon>Coelurosauria</taxon>
        <taxon>Aves</taxon>
        <taxon>Neognathae</taxon>
        <taxon>Neoaves</taxon>
        <taxon>Strisores</taxon>
        <taxon>Caprimulgiformes</taxon>
        <taxon>Steatornithidae</taxon>
        <taxon>Steatornis</taxon>
    </lineage>
</organism>
<feature type="region of interest" description="Disordered" evidence="4">
    <location>
        <begin position="104"/>
        <end position="162"/>
    </location>
</feature>
<dbReference type="InterPro" id="IPR022075">
    <property type="entry name" value="Symplekin_C"/>
</dbReference>
<comment type="subcellular location">
    <subcellularLocation>
        <location evidence="1">Nucleus</location>
    </subcellularLocation>
</comment>
<dbReference type="Gene3D" id="1.25.10.10">
    <property type="entry name" value="Leucine-rich Repeat Variant"/>
    <property type="match status" value="1"/>
</dbReference>
<sequence length="825" mass="91204">LWEEGRAALEQLLRFMVHPAISSINLTAALGSLATIARQRPMFMAEVIQAYETLHGNGGSSQVSSVRKNLKLHLLSVLRHPASGDFQAQITTLLVDLGTQQAEIARSMPSPRDARKRPRDEPDAALKKMKIEPPLGEDDEDKDLEPTAMATPKAPGQASVPSDTDITAEFLQPLLTPENVANLVLISMVYLPEAMPASFQATYTPVESAGTEAQIKHLSRLMATQMTAAGLGPGVEQTKHLKEEPKEEKTTKPESVVIKRRLSALAQGQAISVLGAQGSAASLLEEEAPQTKRRPEPIIPATQPRLAGAGGRKKVFRLADVLKPLSDMQMEKLKLSAVKRILRAERAVACSGAAQARVKILASLVTQFEVPLKSEVLAFILDDIRGRLDLAFAWLFQEYNAYLSRFPAGNLERYDECLIGLLAGLQEKPDQKDGIFTKVVLEAPLITESALEVIRKYCEDEVGPRGVGAARGGGRADASHSPSPLSPTAAEPHLPGHVRQQALLFIKRMYEKDQLREYVEKFALNYLQLLVHPNPPSVLFGADKDTEVAAPWTEETIKQCLYLYLALLPHNHKLIHELASVYTEAIADIKRTVLRVIEQPIRGMGMNSPELLLLVENCPKGAETLVTRCLHSLTDKVPPSPELVKRVRDLYHKRLPDVRFLIPVLNGLEKKEVIQALPKLIKLNPIVVKEVFNRLLGTQHGDGASAVSPLNPGELLIALHNIDSAKCDMKSIIKATNLCFAERNVYTSEVLAVVMQQLMEQSPLPMLLMRTVIQALTMYPRLGGFVMNILSRLIMKQVWKYPKVWEGFIKCCQRTKPQSFQVVLQ</sequence>
<evidence type="ECO:0000259" key="5">
    <source>
        <dbReference type="Pfam" id="PF11935"/>
    </source>
</evidence>
<gene>
    <name evidence="7" type="primary">Sympk</name>
    <name evidence="7" type="ORF">STECAR_R15308</name>
</gene>
<evidence type="ECO:0000256" key="1">
    <source>
        <dbReference type="ARBA" id="ARBA00004123"/>
    </source>
</evidence>
<feature type="non-terminal residue" evidence="7">
    <location>
        <position position="1"/>
    </location>
</feature>
<proteinExistence type="predicted"/>
<dbReference type="Pfam" id="PF11935">
    <property type="entry name" value="SYMPK_PTA1_N"/>
    <property type="match status" value="1"/>
</dbReference>
<dbReference type="OrthoDB" id="331600at2759"/>
<feature type="domain" description="Symplekin/Pta1 N-terminal" evidence="5">
    <location>
        <begin position="3"/>
        <end position="113"/>
    </location>
</feature>
<dbReference type="PANTHER" id="PTHR15245">
    <property type="entry name" value="SYMPLEKIN-RELATED"/>
    <property type="match status" value="1"/>
</dbReference>
<name>A0A7K6WM37_STECA</name>
<dbReference type="InterPro" id="IPR021850">
    <property type="entry name" value="Symplekin/Pta1"/>
</dbReference>
<evidence type="ECO:0000256" key="2">
    <source>
        <dbReference type="ARBA" id="ARBA00022664"/>
    </source>
</evidence>
<dbReference type="InterPro" id="IPR032460">
    <property type="entry name" value="Symplekin/Pta1_N"/>
</dbReference>
<dbReference type="PANTHER" id="PTHR15245:SF20">
    <property type="entry name" value="SYMPLEKIN"/>
    <property type="match status" value="1"/>
</dbReference>
<protein>
    <submittedName>
        <fullName evidence="7">SYMPK protein</fullName>
    </submittedName>
</protein>
<dbReference type="InterPro" id="IPR011989">
    <property type="entry name" value="ARM-like"/>
</dbReference>